<dbReference type="AlphaFoldDB" id="A0A0G0F8I7"/>
<proteinExistence type="predicted"/>
<dbReference type="Proteomes" id="UP000033886">
    <property type="component" value="Unassembled WGS sequence"/>
</dbReference>
<dbReference type="EMBL" id="LBSK01000042">
    <property type="protein sequence ID" value="KKQ15528.1"/>
    <property type="molecule type" value="Genomic_DNA"/>
</dbReference>
<protein>
    <submittedName>
        <fullName evidence="1">Uncharacterized protein</fullName>
    </submittedName>
</protein>
<evidence type="ECO:0000313" key="2">
    <source>
        <dbReference type="Proteomes" id="UP000033886"/>
    </source>
</evidence>
<comment type="caution">
    <text evidence="1">The sequence shown here is derived from an EMBL/GenBank/DDBJ whole genome shotgun (WGS) entry which is preliminary data.</text>
</comment>
<accession>A0A0G0F8I7</accession>
<reference evidence="1 2" key="1">
    <citation type="journal article" date="2015" name="Nature">
        <title>rRNA introns, odd ribosomes, and small enigmatic genomes across a large radiation of phyla.</title>
        <authorList>
            <person name="Brown C.T."/>
            <person name="Hug L.A."/>
            <person name="Thomas B.C."/>
            <person name="Sharon I."/>
            <person name="Castelle C.J."/>
            <person name="Singh A."/>
            <person name="Wilkins M.J."/>
            <person name="Williams K.H."/>
            <person name="Banfield J.F."/>
        </authorList>
    </citation>
    <scope>NUCLEOTIDE SEQUENCE [LARGE SCALE GENOMIC DNA]</scope>
</reference>
<evidence type="ECO:0000313" key="1">
    <source>
        <dbReference type="EMBL" id="KKQ15528.1"/>
    </source>
</evidence>
<sequence length="137" mass="15348">MDIEQLKNELRTLGFTEDKLNQLLDLATEEALSVALEDLNRTGDDATMEELANLMEAQPTDANDLTNKVNILFEKIYHQNADTKKIELISSYLNGVIEDTKKAKDLYARYQAGDPTAVATVKAQEGNPDVQKIQDMM</sequence>
<gene>
    <name evidence="1" type="ORF">US29_C0042G0006</name>
</gene>
<name>A0A0G0F8I7_9BACT</name>
<organism evidence="1 2">
    <name type="scientific">candidate division WS6 bacterium GW2011_GWF1_36_8</name>
    <dbReference type="NCBI Taxonomy" id="1619098"/>
    <lineage>
        <taxon>Bacteria</taxon>
        <taxon>Candidatus Dojkabacteria</taxon>
    </lineage>
</organism>